<organism evidence="2 3">
    <name type="scientific">Colletotrichum godetiae</name>
    <dbReference type="NCBI Taxonomy" id="1209918"/>
    <lineage>
        <taxon>Eukaryota</taxon>
        <taxon>Fungi</taxon>
        <taxon>Dikarya</taxon>
        <taxon>Ascomycota</taxon>
        <taxon>Pezizomycotina</taxon>
        <taxon>Sordariomycetes</taxon>
        <taxon>Hypocreomycetidae</taxon>
        <taxon>Glomerellales</taxon>
        <taxon>Glomerellaceae</taxon>
        <taxon>Colletotrichum</taxon>
        <taxon>Colletotrichum acutatum species complex</taxon>
    </lineage>
</organism>
<feature type="signal peptide" evidence="1">
    <location>
        <begin position="1"/>
        <end position="16"/>
    </location>
</feature>
<keyword evidence="1" id="KW-0732">Signal</keyword>
<reference evidence="2" key="1">
    <citation type="submission" date="2021-06" db="EMBL/GenBank/DDBJ databases">
        <title>Comparative genomics, transcriptomics and evolutionary studies reveal genomic signatures of adaptation to plant cell wall in hemibiotrophic fungi.</title>
        <authorList>
            <consortium name="DOE Joint Genome Institute"/>
            <person name="Baroncelli R."/>
            <person name="Diaz J.F."/>
            <person name="Benocci T."/>
            <person name="Peng M."/>
            <person name="Battaglia E."/>
            <person name="Haridas S."/>
            <person name="Andreopoulos W."/>
            <person name="Labutti K."/>
            <person name="Pangilinan J."/>
            <person name="Floch G.L."/>
            <person name="Makela M.R."/>
            <person name="Henrissat B."/>
            <person name="Grigoriev I.V."/>
            <person name="Crouch J.A."/>
            <person name="De Vries R.P."/>
            <person name="Sukno S.A."/>
            <person name="Thon M.R."/>
        </authorList>
    </citation>
    <scope>NUCLEOTIDE SEQUENCE</scope>
    <source>
        <strain evidence="2">CBS 193.32</strain>
    </source>
</reference>
<gene>
    <name evidence="2" type="ORF">BDP55DRAFT_655404</name>
</gene>
<name>A0AAJ0F0T7_9PEZI</name>
<feature type="chain" id="PRO_5042585896" description="Secreted protein" evidence="1">
    <location>
        <begin position="17"/>
        <end position="103"/>
    </location>
</feature>
<protein>
    <recommendedName>
        <fullName evidence="4">Secreted protein</fullName>
    </recommendedName>
</protein>
<evidence type="ECO:0008006" key="4">
    <source>
        <dbReference type="Google" id="ProtNLM"/>
    </source>
</evidence>
<dbReference type="RefSeq" id="XP_060432538.1">
    <property type="nucleotide sequence ID" value="XM_060574310.1"/>
</dbReference>
<dbReference type="AlphaFoldDB" id="A0AAJ0F0T7"/>
<dbReference type="GeneID" id="85458836"/>
<evidence type="ECO:0000313" key="3">
    <source>
        <dbReference type="Proteomes" id="UP001224890"/>
    </source>
</evidence>
<evidence type="ECO:0000313" key="2">
    <source>
        <dbReference type="EMBL" id="KAK1688843.1"/>
    </source>
</evidence>
<evidence type="ECO:0000256" key="1">
    <source>
        <dbReference type="SAM" id="SignalP"/>
    </source>
</evidence>
<sequence length="103" mass="11369">MLFSVSVLVHCGVCRTFVFSGLNDRTVRVVGGRLSLKACSCMDVYLPVAGEFKTSCSIQVGYEVCVRAYASPLFSLPAHLHIKTHTRTDGRNGRTVFFYFGGR</sequence>
<accession>A0AAJ0F0T7</accession>
<proteinExistence type="predicted"/>
<keyword evidence="3" id="KW-1185">Reference proteome</keyword>
<dbReference type="Proteomes" id="UP001224890">
    <property type="component" value="Unassembled WGS sequence"/>
</dbReference>
<dbReference type="EMBL" id="JAHMHR010000010">
    <property type="protein sequence ID" value="KAK1688843.1"/>
    <property type="molecule type" value="Genomic_DNA"/>
</dbReference>
<comment type="caution">
    <text evidence="2">The sequence shown here is derived from an EMBL/GenBank/DDBJ whole genome shotgun (WGS) entry which is preliminary data.</text>
</comment>